<reference evidence="6 7" key="1">
    <citation type="submission" date="2019-02" db="EMBL/GenBank/DDBJ databases">
        <title>Paenibacillus sp. nov., isolated from surface-sterilized tissue of Thalictrum simplex L.</title>
        <authorList>
            <person name="Tuo L."/>
        </authorList>
    </citation>
    <scope>NUCLEOTIDE SEQUENCE [LARGE SCALE GENOMIC DNA]</scope>
    <source>
        <strain evidence="6 7">N2SHLJ1</strain>
    </source>
</reference>
<evidence type="ECO:0000256" key="5">
    <source>
        <dbReference type="PIRSR" id="PIRSR600760-2"/>
    </source>
</evidence>
<dbReference type="RefSeq" id="WP_131017375.1">
    <property type="nucleotide sequence ID" value="NZ_SIRE01000027.1"/>
</dbReference>
<comment type="cofactor">
    <cofactor evidence="1 5">
        <name>Mg(2+)</name>
        <dbReference type="ChEBI" id="CHEBI:18420"/>
    </cofactor>
</comment>
<keyword evidence="3" id="KW-0378">Hydrolase</keyword>
<dbReference type="FunFam" id="3.30.540.10:FF:000003">
    <property type="entry name" value="Inositol-1-monophosphatase"/>
    <property type="match status" value="1"/>
</dbReference>
<feature type="binding site" evidence="5">
    <location>
        <position position="72"/>
    </location>
    <ligand>
        <name>Mg(2+)</name>
        <dbReference type="ChEBI" id="CHEBI:18420"/>
        <label>1</label>
        <note>catalytic</note>
    </ligand>
</feature>
<dbReference type="Pfam" id="PF00459">
    <property type="entry name" value="Inositol_P"/>
    <property type="match status" value="1"/>
</dbReference>
<dbReference type="GO" id="GO:0046872">
    <property type="term" value="F:metal ion binding"/>
    <property type="evidence" value="ECO:0007669"/>
    <property type="project" value="UniProtKB-KW"/>
</dbReference>
<dbReference type="Gene3D" id="3.40.190.80">
    <property type="match status" value="1"/>
</dbReference>
<dbReference type="OrthoDB" id="9772456at2"/>
<dbReference type="SUPFAM" id="SSF56655">
    <property type="entry name" value="Carbohydrate phosphatase"/>
    <property type="match status" value="1"/>
</dbReference>
<comment type="caution">
    <text evidence="6">The sequence shown here is derived from an EMBL/GenBank/DDBJ whole genome shotgun (WGS) entry which is preliminary data.</text>
</comment>
<organism evidence="6 7">
    <name type="scientific">Paenibacillus thalictri</name>
    <dbReference type="NCBI Taxonomy" id="2527873"/>
    <lineage>
        <taxon>Bacteria</taxon>
        <taxon>Bacillati</taxon>
        <taxon>Bacillota</taxon>
        <taxon>Bacilli</taxon>
        <taxon>Bacillales</taxon>
        <taxon>Paenibacillaceae</taxon>
        <taxon>Paenibacillus</taxon>
    </lineage>
</organism>
<keyword evidence="4 5" id="KW-0460">Magnesium</keyword>
<dbReference type="InterPro" id="IPR000760">
    <property type="entry name" value="Inositol_monophosphatase-like"/>
</dbReference>
<dbReference type="GO" id="GO:0008934">
    <property type="term" value="F:inositol monophosphate 1-phosphatase activity"/>
    <property type="evidence" value="ECO:0007669"/>
    <property type="project" value="TreeGrafter"/>
</dbReference>
<feature type="binding site" evidence="5">
    <location>
        <position position="217"/>
    </location>
    <ligand>
        <name>Mg(2+)</name>
        <dbReference type="ChEBI" id="CHEBI:18420"/>
        <label>1</label>
        <note>catalytic</note>
    </ligand>
</feature>
<dbReference type="Gene3D" id="3.30.540.10">
    <property type="entry name" value="Fructose-1,6-Bisphosphatase, subunit A, domain 1"/>
    <property type="match status" value="1"/>
</dbReference>
<proteinExistence type="predicted"/>
<accession>A0A4Q9DIQ9</accession>
<evidence type="ECO:0000256" key="1">
    <source>
        <dbReference type="ARBA" id="ARBA00001946"/>
    </source>
</evidence>
<dbReference type="GO" id="GO:0007165">
    <property type="term" value="P:signal transduction"/>
    <property type="evidence" value="ECO:0007669"/>
    <property type="project" value="TreeGrafter"/>
</dbReference>
<feature type="binding site" evidence="5">
    <location>
        <position position="90"/>
    </location>
    <ligand>
        <name>Mg(2+)</name>
        <dbReference type="ChEBI" id="CHEBI:18420"/>
        <label>2</label>
    </ligand>
</feature>
<name>A0A4Q9DIQ9_9BACL</name>
<dbReference type="GO" id="GO:0006020">
    <property type="term" value="P:inositol metabolic process"/>
    <property type="evidence" value="ECO:0007669"/>
    <property type="project" value="TreeGrafter"/>
</dbReference>
<evidence type="ECO:0000256" key="4">
    <source>
        <dbReference type="ARBA" id="ARBA00022842"/>
    </source>
</evidence>
<dbReference type="EMBL" id="SIRE01000027">
    <property type="protein sequence ID" value="TBL71196.1"/>
    <property type="molecule type" value="Genomic_DNA"/>
</dbReference>
<evidence type="ECO:0000313" key="7">
    <source>
        <dbReference type="Proteomes" id="UP000293142"/>
    </source>
</evidence>
<evidence type="ECO:0000256" key="2">
    <source>
        <dbReference type="ARBA" id="ARBA00022723"/>
    </source>
</evidence>
<feature type="binding site" evidence="5">
    <location>
        <position position="91"/>
    </location>
    <ligand>
        <name>Mg(2+)</name>
        <dbReference type="ChEBI" id="CHEBI:18420"/>
        <label>1</label>
        <note>catalytic</note>
    </ligand>
</feature>
<dbReference type="PANTHER" id="PTHR20854:SF4">
    <property type="entry name" value="INOSITOL-1-MONOPHOSPHATASE-RELATED"/>
    <property type="match status" value="1"/>
</dbReference>
<dbReference type="PRINTS" id="PR00377">
    <property type="entry name" value="IMPHPHTASES"/>
</dbReference>
<feature type="binding site" evidence="5">
    <location>
        <position position="88"/>
    </location>
    <ligand>
        <name>Mg(2+)</name>
        <dbReference type="ChEBI" id="CHEBI:18420"/>
        <label>1</label>
        <note>catalytic</note>
    </ligand>
</feature>
<evidence type="ECO:0000313" key="6">
    <source>
        <dbReference type="EMBL" id="TBL71196.1"/>
    </source>
</evidence>
<dbReference type="Proteomes" id="UP000293142">
    <property type="component" value="Unassembled WGS sequence"/>
</dbReference>
<protein>
    <submittedName>
        <fullName evidence="6">Inositol monophosphatase</fullName>
    </submittedName>
</protein>
<dbReference type="PANTHER" id="PTHR20854">
    <property type="entry name" value="INOSITOL MONOPHOSPHATASE"/>
    <property type="match status" value="1"/>
</dbReference>
<sequence>MNREQLLRQALEAAVEAAKLAGETATNRFGSTLDIQHKGSMGDLVTEIDLLTDKLIVDLLQQRFPEHRIHSEEAGENGTQSEWVWHVDPLDGTNNFALGIPLYGVSISLSHRGLPVVGVVHDSALQTTYTALAGQGAWRNDKPITVAAAPFGLSKGTISWIQGHGVGKQDHAALQLRHHLEANIKRVLRVWAPSLTWAMLARGDLQGIVLYNSEGDDMYAGVLIAQEAGATVTDFEGRPLAELHGEPYIVAAHPDNHAALLQLVNEALPQGKQKI</sequence>
<gene>
    <name evidence="6" type="ORF">EYB31_30945</name>
</gene>
<dbReference type="AlphaFoldDB" id="A0A4Q9DIQ9"/>
<keyword evidence="2 5" id="KW-0479">Metal-binding</keyword>
<evidence type="ECO:0000256" key="3">
    <source>
        <dbReference type="ARBA" id="ARBA00022801"/>
    </source>
</evidence>
<keyword evidence="7" id="KW-1185">Reference proteome</keyword>